<dbReference type="InterPro" id="IPR015943">
    <property type="entry name" value="WD40/YVTN_repeat-like_dom_sf"/>
</dbReference>
<dbReference type="PANTHER" id="PTHR47199">
    <property type="entry name" value="PHOTOSYSTEM II STABILITY/ASSEMBLY FACTOR HCF136, CHLOROPLASTIC"/>
    <property type="match status" value="1"/>
</dbReference>
<organism evidence="1 2">
    <name type="scientific">Catenovulum sediminis</name>
    <dbReference type="NCBI Taxonomy" id="1740262"/>
    <lineage>
        <taxon>Bacteria</taxon>
        <taxon>Pseudomonadati</taxon>
        <taxon>Pseudomonadota</taxon>
        <taxon>Gammaproteobacteria</taxon>
        <taxon>Alteromonadales</taxon>
        <taxon>Alteromonadaceae</taxon>
        <taxon>Catenovulum</taxon>
    </lineage>
</organism>
<dbReference type="CDD" id="cd15482">
    <property type="entry name" value="Sialidase_non-viral"/>
    <property type="match status" value="1"/>
</dbReference>
<protein>
    <submittedName>
        <fullName evidence="1">Sialidase</fullName>
    </submittedName>
</protein>
<gene>
    <name evidence="1" type="ORF">ABS311_17810</name>
</gene>
<keyword evidence="2" id="KW-1185">Reference proteome</keyword>
<accession>A0ABV1RLI8</accession>
<comment type="caution">
    <text evidence="1">The sequence shown here is derived from an EMBL/GenBank/DDBJ whole genome shotgun (WGS) entry which is preliminary data.</text>
</comment>
<dbReference type="RefSeq" id="WP_350402781.1">
    <property type="nucleotide sequence ID" value="NZ_JBELOE010000265.1"/>
</dbReference>
<evidence type="ECO:0000313" key="2">
    <source>
        <dbReference type="Proteomes" id="UP001467690"/>
    </source>
</evidence>
<dbReference type="Proteomes" id="UP001467690">
    <property type="component" value="Unassembled WGS sequence"/>
</dbReference>
<dbReference type="PANTHER" id="PTHR47199:SF2">
    <property type="entry name" value="PHOTOSYSTEM II STABILITY_ASSEMBLY FACTOR HCF136, CHLOROPLASTIC"/>
    <property type="match status" value="1"/>
</dbReference>
<evidence type="ECO:0000313" key="1">
    <source>
        <dbReference type="EMBL" id="MER2493740.1"/>
    </source>
</evidence>
<name>A0ABV1RLI8_9ALTE</name>
<reference evidence="1 2" key="1">
    <citation type="submission" date="2024-06" db="EMBL/GenBank/DDBJ databases">
        <authorList>
            <person name="Chen R.Y."/>
        </authorList>
    </citation>
    <scope>NUCLEOTIDE SEQUENCE [LARGE SCALE GENOMIC DNA]</scope>
    <source>
        <strain evidence="1 2">D2</strain>
    </source>
</reference>
<proteinExistence type="predicted"/>
<sequence length="335" mass="37735">MRIVVWFIILAVCGHSYAHSSELLLLDILVTENQEQRIVAIGERGHVVHLDNAHATQKRDVVGVEPMLTAITQSPSGRLWAVGHQSIIVYSDDSGRNWHKSYQPNNLNPLLDVEFIDDNHGIAIGAYGLFYRTRDAGRNWTQEYHIGLLPEEDQAYLLEIKEASEADYLFELSAILPHLNQLKRVGSNLYLVGELGLFAVSYDNGRSWQRIEIPYYGSLYEIAYAQQQLFIGGMRGSIFRFAHIDGQISGRGEKISISEPVNINKILLFGSNNWLIVGNSQSVWVLAKDNREATVQYKVKSKVITSAVVTQDRENILVTGERGVEIISLQKLSQE</sequence>
<dbReference type="EMBL" id="JBELOE010000265">
    <property type="protein sequence ID" value="MER2493740.1"/>
    <property type="molecule type" value="Genomic_DNA"/>
</dbReference>
<dbReference type="Gene3D" id="2.130.10.10">
    <property type="entry name" value="YVTN repeat-like/Quinoprotein amine dehydrogenase"/>
    <property type="match status" value="1"/>
</dbReference>
<dbReference type="SUPFAM" id="SSF50939">
    <property type="entry name" value="Sialidases"/>
    <property type="match status" value="1"/>
</dbReference>
<dbReference type="InterPro" id="IPR036278">
    <property type="entry name" value="Sialidase_sf"/>
</dbReference>